<accession>A0A392TGM1</accession>
<evidence type="ECO:0000313" key="2">
    <source>
        <dbReference type="Proteomes" id="UP000265520"/>
    </source>
</evidence>
<proteinExistence type="predicted"/>
<reference evidence="1 2" key="1">
    <citation type="journal article" date="2018" name="Front. Plant Sci.">
        <title>Red Clover (Trifolium pratense) and Zigzag Clover (T. medium) - A Picture of Genomic Similarities and Differences.</title>
        <authorList>
            <person name="Dluhosova J."/>
            <person name="Istvanek J."/>
            <person name="Nedelnik J."/>
            <person name="Repkova J."/>
        </authorList>
    </citation>
    <scope>NUCLEOTIDE SEQUENCE [LARGE SCALE GENOMIC DNA]</scope>
    <source>
        <strain evidence="2">cv. 10/8</strain>
        <tissue evidence="1">Leaf</tissue>
    </source>
</reference>
<keyword evidence="2" id="KW-1185">Reference proteome</keyword>
<name>A0A392TGM1_9FABA</name>
<comment type="caution">
    <text evidence="1">The sequence shown here is derived from an EMBL/GenBank/DDBJ whole genome shotgun (WGS) entry which is preliminary data.</text>
</comment>
<organism evidence="1 2">
    <name type="scientific">Trifolium medium</name>
    <dbReference type="NCBI Taxonomy" id="97028"/>
    <lineage>
        <taxon>Eukaryota</taxon>
        <taxon>Viridiplantae</taxon>
        <taxon>Streptophyta</taxon>
        <taxon>Embryophyta</taxon>
        <taxon>Tracheophyta</taxon>
        <taxon>Spermatophyta</taxon>
        <taxon>Magnoliopsida</taxon>
        <taxon>eudicotyledons</taxon>
        <taxon>Gunneridae</taxon>
        <taxon>Pentapetalae</taxon>
        <taxon>rosids</taxon>
        <taxon>fabids</taxon>
        <taxon>Fabales</taxon>
        <taxon>Fabaceae</taxon>
        <taxon>Papilionoideae</taxon>
        <taxon>50 kb inversion clade</taxon>
        <taxon>NPAAA clade</taxon>
        <taxon>Hologalegina</taxon>
        <taxon>IRL clade</taxon>
        <taxon>Trifolieae</taxon>
        <taxon>Trifolium</taxon>
    </lineage>
</organism>
<feature type="non-terminal residue" evidence="1">
    <location>
        <position position="1"/>
    </location>
</feature>
<dbReference type="EMBL" id="LXQA010578597">
    <property type="protein sequence ID" value="MCI60271.1"/>
    <property type="molecule type" value="Genomic_DNA"/>
</dbReference>
<dbReference type="AlphaFoldDB" id="A0A392TGM1"/>
<evidence type="ECO:0000313" key="1">
    <source>
        <dbReference type="EMBL" id="MCI60271.1"/>
    </source>
</evidence>
<sequence>SRSSQEFSVSCSFLSLSLTGAGKLRFPVPFCRCSEELSDLLLASRRLSHPASVPENRFCFG</sequence>
<protein>
    <submittedName>
        <fullName evidence="1">Uncharacterized protein</fullName>
    </submittedName>
</protein>
<dbReference type="Proteomes" id="UP000265520">
    <property type="component" value="Unassembled WGS sequence"/>
</dbReference>